<reference evidence="2 3" key="1">
    <citation type="submission" date="2020-06" db="EMBL/GenBank/DDBJ databases">
        <title>Transcriptomic and genomic resources for Thalictrum thalictroides and T. hernandezii: Facilitating candidate gene discovery in an emerging model plant lineage.</title>
        <authorList>
            <person name="Arias T."/>
            <person name="Riano-Pachon D.M."/>
            <person name="Di Stilio V.S."/>
        </authorList>
    </citation>
    <scope>NUCLEOTIDE SEQUENCE [LARGE SCALE GENOMIC DNA]</scope>
    <source>
        <strain evidence="3">cv. WT478/WT964</strain>
        <tissue evidence="2">Leaves</tissue>
    </source>
</reference>
<keyword evidence="3" id="KW-1185">Reference proteome</keyword>
<dbReference type="SUPFAM" id="SSF55920">
    <property type="entry name" value="Creatinase/aminopeptidase"/>
    <property type="match status" value="1"/>
</dbReference>
<evidence type="ECO:0000259" key="1">
    <source>
        <dbReference type="Pfam" id="PF00557"/>
    </source>
</evidence>
<organism evidence="2 3">
    <name type="scientific">Thalictrum thalictroides</name>
    <name type="common">Rue-anemone</name>
    <name type="synonym">Anemone thalictroides</name>
    <dbReference type="NCBI Taxonomy" id="46969"/>
    <lineage>
        <taxon>Eukaryota</taxon>
        <taxon>Viridiplantae</taxon>
        <taxon>Streptophyta</taxon>
        <taxon>Embryophyta</taxon>
        <taxon>Tracheophyta</taxon>
        <taxon>Spermatophyta</taxon>
        <taxon>Magnoliopsida</taxon>
        <taxon>Ranunculales</taxon>
        <taxon>Ranunculaceae</taxon>
        <taxon>Thalictroideae</taxon>
        <taxon>Thalictrum</taxon>
    </lineage>
</organism>
<feature type="domain" description="Peptidase M24" evidence="1">
    <location>
        <begin position="1"/>
        <end position="67"/>
    </location>
</feature>
<dbReference type="PANTHER" id="PTHR43330">
    <property type="entry name" value="METHIONINE AMINOPEPTIDASE"/>
    <property type="match status" value="1"/>
</dbReference>
<feature type="non-terminal residue" evidence="2">
    <location>
        <position position="1"/>
    </location>
</feature>
<dbReference type="EMBL" id="JABWDY010020493">
    <property type="protein sequence ID" value="KAF5193117.1"/>
    <property type="molecule type" value="Genomic_DNA"/>
</dbReference>
<dbReference type="InterPro" id="IPR036005">
    <property type="entry name" value="Creatinase/aminopeptidase-like"/>
</dbReference>
<dbReference type="GO" id="GO:0070006">
    <property type="term" value="F:metalloaminopeptidase activity"/>
    <property type="evidence" value="ECO:0007669"/>
    <property type="project" value="TreeGrafter"/>
</dbReference>
<proteinExistence type="predicted"/>
<dbReference type="Gene3D" id="3.90.230.10">
    <property type="entry name" value="Creatinase/methionine aminopeptidase superfamily"/>
    <property type="match status" value="1"/>
</dbReference>
<keyword evidence="2" id="KW-0031">Aminopeptidase</keyword>
<dbReference type="Pfam" id="PF00557">
    <property type="entry name" value="Peptidase_M24"/>
    <property type="match status" value="1"/>
</dbReference>
<dbReference type="OrthoDB" id="3209743at2759"/>
<sequence>GYHGDTSKTFLCGNIDDETQRLVRDGASFKKIGKRISDHVEKFRYGVVERFVGHGVGTIFHSEPIIYHCRK</sequence>
<gene>
    <name evidence="2" type="ORF">FRX31_017296</name>
</gene>
<accession>A0A7J6W858</accession>
<dbReference type="InterPro" id="IPR000994">
    <property type="entry name" value="Pept_M24"/>
</dbReference>
<keyword evidence="2" id="KW-0378">Hydrolase</keyword>
<comment type="caution">
    <text evidence="2">The sequence shown here is derived from an EMBL/GenBank/DDBJ whole genome shotgun (WGS) entry which is preliminary data.</text>
</comment>
<dbReference type="Proteomes" id="UP000554482">
    <property type="component" value="Unassembled WGS sequence"/>
</dbReference>
<name>A0A7J6W858_THATH</name>
<evidence type="ECO:0000313" key="3">
    <source>
        <dbReference type="Proteomes" id="UP000554482"/>
    </source>
</evidence>
<evidence type="ECO:0000313" key="2">
    <source>
        <dbReference type="EMBL" id="KAF5193117.1"/>
    </source>
</evidence>
<dbReference type="PANTHER" id="PTHR43330:SF1">
    <property type="entry name" value="METHIONINE AMINOPEPTIDASE 1B, CHLOROPLASTIC"/>
    <property type="match status" value="1"/>
</dbReference>
<dbReference type="GO" id="GO:0009507">
    <property type="term" value="C:chloroplast"/>
    <property type="evidence" value="ECO:0007669"/>
    <property type="project" value="TreeGrafter"/>
</dbReference>
<dbReference type="AlphaFoldDB" id="A0A7J6W858"/>
<protein>
    <submittedName>
        <fullName evidence="2">Methionine aminopeptidase</fullName>
    </submittedName>
</protein>
<keyword evidence="2" id="KW-0645">Protease</keyword>